<evidence type="ECO:0000256" key="1">
    <source>
        <dbReference type="SAM" id="MobiDB-lite"/>
    </source>
</evidence>
<dbReference type="InterPro" id="IPR039295">
    <property type="entry name" value="MSB2"/>
</dbReference>
<gene>
    <name evidence="3" type="ORF">SERLADRAFT_469886</name>
</gene>
<dbReference type="GeneID" id="18819673"/>
<dbReference type="RefSeq" id="XP_007319450.1">
    <property type="nucleotide sequence ID" value="XM_007319388.1"/>
</dbReference>
<keyword evidence="2" id="KW-0472">Membrane</keyword>
<name>F8NYL7_SERL9</name>
<dbReference type="EMBL" id="GL945435">
    <property type="protein sequence ID" value="EGO23688.1"/>
    <property type="molecule type" value="Genomic_DNA"/>
</dbReference>
<dbReference type="GO" id="GO:0009986">
    <property type="term" value="C:cell surface"/>
    <property type="evidence" value="ECO:0007669"/>
    <property type="project" value="TreeGrafter"/>
</dbReference>
<dbReference type="AlphaFoldDB" id="F8NYL7"/>
<reference evidence="3" key="1">
    <citation type="submission" date="2011-04" db="EMBL/GenBank/DDBJ databases">
        <title>Evolution of plant cell wall degrading machinery underlies the functional diversity of forest fungi.</title>
        <authorList>
            <consortium name="US DOE Joint Genome Institute (JGI-PGF)"/>
            <person name="Eastwood D.C."/>
            <person name="Floudas D."/>
            <person name="Binder M."/>
            <person name="Majcherczyk A."/>
            <person name="Schneider P."/>
            <person name="Aerts A."/>
            <person name="Asiegbu F.O."/>
            <person name="Baker S.E."/>
            <person name="Barry K."/>
            <person name="Bendiksby M."/>
            <person name="Blumentritt M."/>
            <person name="Coutinho P.M."/>
            <person name="Cullen D."/>
            <person name="Cullen D."/>
            <person name="Gathman A."/>
            <person name="Goodell B."/>
            <person name="Henrissat B."/>
            <person name="Ihrmark K."/>
            <person name="Kauserud H."/>
            <person name="Kohler A."/>
            <person name="LaButti K."/>
            <person name="Lapidus A."/>
            <person name="Lavin J.L."/>
            <person name="Lee Y.-H."/>
            <person name="Lindquist E."/>
            <person name="Lilly W."/>
            <person name="Lucas S."/>
            <person name="Morin E."/>
            <person name="Murat C."/>
            <person name="Oguiza J.A."/>
            <person name="Park J."/>
            <person name="Pisabarro A.G."/>
            <person name="Riley R."/>
            <person name="Rosling A."/>
            <person name="Salamov A."/>
            <person name="Schmidt O."/>
            <person name="Schmutz J."/>
            <person name="Skrede I."/>
            <person name="Stenlid J."/>
            <person name="Wiebenga A."/>
            <person name="Xie X."/>
            <person name="Kues U."/>
            <person name="Hibbett D.S."/>
            <person name="Hoffmeister D."/>
            <person name="Hogberg N."/>
            <person name="Martin F."/>
            <person name="Grigoriev I.V."/>
            <person name="Watkinson S.C."/>
        </authorList>
    </citation>
    <scope>NUCLEOTIDE SEQUENCE</scope>
    <source>
        <strain evidence="3">S7.9</strain>
    </source>
</reference>
<evidence type="ECO:0000313" key="3">
    <source>
        <dbReference type="EMBL" id="EGO23688.1"/>
    </source>
</evidence>
<dbReference type="GO" id="GO:0001402">
    <property type="term" value="P:signal transduction involved in filamentous growth"/>
    <property type="evidence" value="ECO:0007669"/>
    <property type="project" value="TreeGrafter"/>
</dbReference>
<dbReference type="PANTHER" id="PTHR35778">
    <property type="entry name" value="SIGNALING MUCIN HKR1-RELATED"/>
    <property type="match status" value="1"/>
</dbReference>
<dbReference type="KEGG" id="sla:SERLADRAFT_469886"/>
<feature type="region of interest" description="Disordered" evidence="1">
    <location>
        <begin position="211"/>
        <end position="235"/>
    </location>
</feature>
<dbReference type="GO" id="GO:0031505">
    <property type="term" value="P:fungal-type cell wall organization"/>
    <property type="evidence" value="ECO:0007669"/>
    <property type="project" value="TreeGrafter"/>
</dbReference>
<evidence type="ECO:0008006" key="4">
    <source>
        <dbReference type="Google" id="ProtNLM"/>
    </source>
</evidence>
<dbReference type="GO" id="GO:0030010">
    <property type="term" value="P:establishment of cell polarity"/>
    <property type="evidence" value="ECO:0007669"/>
    <property type="project" value="TreeGrafter"/>
</dbReference>
<keyword evidence="2" id="KW-1133">Transmembrane helix</keyword>
<accession>F8NYL7</accession>
<dbReference type="Proteomes" id="UP000008064">
    <property type="component" value="Unassembled WGS sequence"/>
</dbReference>
<dbReference type="GO" id="GO:0005034">
    <property type="term" value="F:osmosensor activity"/>
    <property type="evidence" value="ECO:0007669"/>
    <property type="project" value="InterPro"/>
</dbReference>
<evidence type="ECO:0000256" key="2">
    <source>
        <dbReference type="SAM" id="Phobius"/>
    </source>
</evidence>
<keyword evidence="2" id="KW-0812">Transmembrane</keyword>
<organism>
    <name type="scientific">Serpula lacrymans var. lacrymans (strain S7.9)</name>
    <name type="common">Dry rot fungus</name>
    <dbReference type="NCBI Taxonomy" id="578457"/>
    <lineage>
        <taxon>Eukaryota</taxon>
        <taxon>Fungi</taxon>
        <taxon>Dikarya</taxon>
        <taxon>Basidiomycota</taxon>
        <taxon>Agaricomycotina</taxon>
        <taxon>Agaricomycetes</taxon>
        <taxon>Agaricomycetidae</taxon>
        <taxon>Boletales</taxon>
        <taxon>Coniophorineae</taxon>
        <taxon>Serpulaceae</taxon>
        <taxon>Serpula</taxon>
    </lineage>
</organism>
<protein>
    <recommendedName>
        <fullName evidence="4">Mid2 domain-containing protein</fullName>
    </recommendedName>
</protein>
<dbReference type="HOGENOM" id="CLU_055654_0_0_1"/>
<dbReference type="OrthoDB" id="3366093at2759"/>
<dbReference type="GO" id="GO:0005886">
    <property type="term" value="C:plasma membrane"/>
    <property type="evidence" value="ECO:0007669"/>
    <property type="project" value="InterPro"/>
</dbReference>
<dbReference type="GO" id="GO:0006972">
    <property type="term" value="P:hyperosmotic response"/>
    <property type="evidence" value="ECO:0007669"/>
    <property type="project" value="TreeGrafter"/>
</dbReference>
<feature type="compositionally biased region" description="Low complexity" evidence="1">
    <location>
        <begin position="212"/>
        <end position="235"/>
    </location>
</feature>
<dbReference type="GO" id="GO:0030427">
    <property type="term" value="C:site of polarized growth"/>
    <property type="evidence" value="ECO:0007669"/>
    <property type="project" value="TreeGrafter"/>
</dbReference>
<dbReference type="GO" id="GO:0007232">
    <property type="term" value="P:osmosensory signaling pathway via Sho1 osmosensor"/>
    <property type="evidence" value="ECO:0007669"/>
    <property type="project" value="InterPro"/>
</dbReference>
<proteinExistence type="predicted"/>
<dbReference type="PANTHER" id="PTHR35778:SF1">
    <property type="entry name" value="SIGNALING MUCIN HKR1-RELATED"/>
    <property type="match status" value="1"/>
</dbReference>
<dbReference type="GO" id="GO:0005576">
    <property type="term" value="C:extracellular region"/>
    <property type="evidence" value="ECO:0007669"/>
    <property type="project" value="TreeGrafter"/>
</dbReference>
<sequence length="355" mass="38195">MTSTHISSSTSPTQTSNSIYNYLTTVSSLEINNSPTTTRTQSTLTNPDQATTTLTAGSIAPSSAPSIAPLPSNLPRIILPPGQQYNQSTVPAGYSLISVLFNQSLNWQWVAQNADTSGQIFEYFPQVIATALGIDASQIYNYELEVYIPSSYQGTQDVAQLGTEWLGFISSALVQQLASLVSNEKSPFYTAQVGSIPQTLASCVDPSLPIDSVSSPTTGSGSSTSSNGNSSSNSSKVRQDAIIGVVSSLGAIALIVLGYIAYKSIKKRRELAHRRLSDPGFEGARPDGQEFDRDSVGGQRRRSFYYAEDSLRGYQGVRTDGDDYDNHVTGVRERRTLVPGAPISNPILRESSLNW</sequence>
<feature type="transmembrane region" description="Helical" evidence="2">
    <location>
        <begin position="241"/>
        <end position="262"/>
    </location>
</feature>